<protein>
    <recommendedName>
        <fullName evidence="3">Major facilitator superfamily (MFS) profile domain-containing protein</fullName>
    </recommendedName>
</protein>
<dbReference type="SUPFAM" id="SSF103473">
    <property type="entry name" value="MFS general substrate transporter"/>
    <property type="match status" value="1"/>
</dbReference>
<gene>
    <name evidence="2" type="ORF">SY111_04420</name>
</gene>
<evidence type="ECO:0000313" key="2">
    <source>
        <dbReference type="EMBL" id="GET07818.1"/>
    </source>
</evidence>
<dbReference type="Proteomes" id="UP000494178">
    <property type="component" value="Unassembled WGS sequence"/>
</dbReference>
<keyword evidence="1" id="KW-0472">Membrane</keyword>
<proteinExistence type="predicted"/>
<dbReference type="InterPro" id="IPR036259">
    <property type="entry name" value="MFS_trans_sf"/>
</dbReference>
<feature type="transmembrane region" description="Helical" evidence="1">
    <location>
        <begin position="32"/>
        <end position="51"/>
    </location>
</feature>
<evidence type="ECO:0000256" key="1">
    <source>
        <dbReference type="SAM" id="Phobius"/>
    </source>
</evidence>
<keyword evidence="1" id="KW-0812">Transmembrane</keyword>
<evidence type="ECO:0008006" key="3">
    <source>
        <dbReference type="Google" id="ProtNLM"/>
    </source>
</evidence>
<sequence>MKSFMTAISDPPLFTYIQREIPREYLGRVNTYLYTSVQLLTPLGVAVYSALFEVFSYQQVYLISGIFVLLVVFLVNRVHFWIRLD</sequence>
<dbReference type="EMBL" id="BLAN01000044">
    <property type="protein sequence ID" value="GET07818.1"/>
    <property type="molecule type" value="Genomic_DNA"/>
</dbReference>
<comment type="caution">
    <text evidence="2">The sequence shown here is derived from an EMBL/GenBank/DDBJ whole genome shotgun (WGS) entry which is preliminary data.</text>
</comment>
<keyword evidence="1" id="KW-1133">Transmembrane helix</keyword>
<dbReference type="AlphaFoldDB" id="A0A6F9XRK3"/>
<accession>A0A6F9XRK3</accession>
<feature type="transmembrane region" description="Helical" evidence="1">
    <location>
        <begin position="57"/>
        <end position="75"/>
    </location>
</feature>
<organism evidence="2">
    <name type="scientific">Ligilactobacillus agilis</name>
    <dbReference type="NCBI Taxonomy" id="1601"/>
    <lineage>
        <taxon>Bacteria</taxon>
        <taxon>Bacillati</taxon>
        <taxon>Bacillota</taxon>
        <taxon>Bacilli</taxon>
        <taxon>Lactobacillales</taxon>
        <taxon>Lactobacillaceae</taxon>
        <taxon>Ligilactobacillus</taxon>
    </lineage>
</organism>
<dbReference type="Gene3D" id="1.20.1250.20">
    <property type="entry name" value="MFS general substrate transporter like domains"/>
    <property type="match status" value="1"/>
</dbReference>
<name>A0A6F9XRK3_9LACO</name>
<reference evidence="2" key="1">
    <citation type="submission" date="2019-10" db="EMBL/GenBank/DDBJ databases">
        <title>Lactobacillus agilis SY111 Whole Genome Sequencing Project.</title>
        <authorList>
            <person name="Suzuki S."/>
            <person name="Endo A."/>
            <person name="Maeno S."/>
            <person name="Shiwa Y."/>
            <person name="Matsutani M."/>
            <person name="Kajikawa A."/>
        </authorList>
    </citation>
    <scope>NUCLEOTIDE SEQUENCE</scope>
    <source>
        <strain evidence="2">SY111</strain>
    </source>
</reference>